<name>A0ABY8HLM5_ENSAD</name>
<organism evidence="2 3">
    <name type="scientific">Ensifer adhaerens</name>
    <name type="common">Sinorhizobium morelense</name>
    <dbReference type="NCBI Taxonomy" id="106592"/>
    <lineage>
        <taxon>Bacteria</taxon>
        <taxon>Pseudomonadati</taxon>
        <taxon>Pseudomonadota</taxon>
        <taxon>Alphaproteobacteria</taxon>
        <taxon>Hyphomicrobiales</taxon>
        <taxon>Rhizobiaceae</taxon>
        <taxon>Sinorhizobium/Ensifer group</taxon>
        <taxon>Ensifer</taxon>
    </lineage>
</organism>
<dbReference type="EMBL" id="CP121309">
    <property type="protein sequence ID" value="WFP93034.1"/>
    <property type="molecule type" value="Genomic_DNA"/>
</dbReference>
<keyword evidence="2" id="KW-0614">Plasmid</keyword>
<keyword evidence="1" id="KW-1133">Transmembrane helix</keyword>
<dbReference type="Proteomes" id="UP001214094">
    <property type="component" value="Plasmid unnamedA"/>
</dbReference>
<evidence type="ECO:0000256" key="1">
    <source>
        <dbReference type="SAM" id="Phobius"/>
    </source>
</evidence>
<sequence length="40" mass="4506">MKQRDTRKYDQQLGLIVLAAFLAVLLIQGAMLFLSIWLGA</sequence>
<accession>A0ABY8HLM5</accession>
<evidence type="ECO:0000313" key="2">
    <source>
        <dbReference type="EMBL" id="WFP93034.1"/>
    </source>
</evidence>
<feature type="transmembrane region" description="Helical" evidence="1">
    <location>
        <begin position="12"/>
        <end position="38"/>
    </location>
</feature>
<reference evidence="2 3" key="1">
    <citation type="submission" date="2023-03" db="EMBL/GenBank/DDBJ databases">
        <title>Comparative genome and transcriptome analysis combination mining strategies for increasing vitamin B12 production of Ensifer adhaerens strain.</title>
        <authorList>
            <person name="Yongheng L."/>
        </authorList>
    </citation>
    <scope>NUCLEOTIDE SEQUENCE [LARGE SCALE GENOMIC DNA]</scope>
    <source>
        <strain evidence="2 3">Casida A-T305</strain>
        <plasmid evidence="2 3">unnamedA</plasmid>
    </source>
</reference>
<keyword evidence="1" id="KW-0812">Transmembrane</keyword>
<protein>
    <submittedName>
        <fullName evidence="2">Uncharacterized protein</fullName>
    </submittedName>
</protein>
<proteinExistence type="predicted"/>
<keyword evidence="1" id="KW-0472">Membrane</keyword>
<dbReference type="RefSeq" id="WP_255381107.1">
    <property type="nucleotide sequence ID" value="NZ_CAXURO020000002.1"/>
</dbReference>
<geneLocation type="plasmid" evidence="2 3">
    <name>unnamedA</name>
</geneLocation>
<dbReference type="GeneID" id="74309045"/>
<evidence type="ECO:0000313" key="3">
    <source>
        <dbReference type="Proteomes" id="UP001214094"/>
    </source>
</evidence>
<keyword evidence="3" id="KW-1185">Reference proteome</keyword>
<gene>
    <name evidence="2" type="ORF">P4B07_25125</name>
</gene>